<dbReference type="InterPro" id="IPR032374">
    <property type="entry name" value="SGTA_dimer"/>
</dbReference>
<dbReference type="InterPro" id="IPR011990">
    <property type="entry name" value="TPR-like_helical_dom_sf"/>
</dbReference>
<dbReference type="GO" id="GO:0060090">
    <property type="term" value="F:molecular adaptor activity"/>
    <property type="evidence" value="ECO:0007669"/>
    <property type="project" value="TreeGrafter"/>
</dbReference>
<feature type="repeat" description="TPR" evidence="4">
    <location>
        <begin position="145"/>
        <end position="178"/>
    </location>
</feature>
<evidence type="ECO:0000256" key="5">
    <source>
        <dbReference type="SAM" id="MobiDB-lite"/>
    </source>
</evidence>
<accession>A0A6J2YG21</accession>
<evidence type="ECO:0000313" key="7">
    <source>
        <dbReference type="Proteomes" id="UP000504635"/>
    </source>
</evidence>
<evidence type="ECO:0000256" key="4">
    <source>
        <dbReference type="PROSITE-ProRule" id="PRU00339"/>
    </source>
</evidence>
<dbReference type="Proteomes" id="UP000504635">
    <property type="component" value="Unplaced"/>
</dbReference>
<dbReference type="PROSITE" id="PS50005">
    <property type="entry name" value="TPR"/>
    <property type="match status" value="2"/>
</dbReference>
<organism evidence="7 8">
    <name type="scientific">Sitophilus oryzae</name>
    <name type="common">Rice weevil</name>
    <name type="synonym">Curculio oryzae</name>
    <dbReference type="NCBI Taxonomy" id="7048"/>
    <lineage>
        <taxon>Eukaryota</taxon>
        <taxon>Metazoa</taxon>
        <taxon>Ecdysozoa</taxon>
        <taxon>Arthropoda</taxon>
        <taxon>Hexapoda</taxon>
        <taxon>Insecta</taxon>
        <taxon>Pterygota</taxon>
        <taxon>Neoptera</taxon>
        <taxon>Endopterygota</taxon>
        <taxon>Coleoptera</taxon>
        <taxon>Polyphaga</taxon>
        <taxon>Cucujiformia</taxon>
        <taxon>Curculionidae</taxon>
        <taxon>Dryophthorinae</taxon>
        <taxon>Sitophilus</taxon>
    </lineage>
</organism>
<dbReference type="SUPFAM" id="SSF48452">
    <property type="entry name" value="TPR-like"/>
    <property type="match status" value="1"/>
</dbReference>
<dbReference type="Pfam" id="PF13414">
    <property type="entry name" value="TPR_11"/>
    <property type="match status" value="1"/>
</dbReference>
<feature type="compositionally biased region" description="Polar residues" evidence="5">
    <location>
        <begin position="291"/>
        <end position="308"/>
    </location>
</feature>
<dbReference type="SMART" id="SM00028">
    <property type="entry name" value="TPR"/>
    <property type="match status" value="3"/>
</dbReference>
<dbReference type="InterPro" id="IPR019734">
    <property type="entry name" value="TPR_rpt"/>
</dbReference>
<evidence type="ECO:0000256" key="2">
    <source>
        <dbReference type="ARBA" id="ARBA00022737"/>
    </source>
</evidence>
<evidence type="ECO:0000256" key="1">
    <source>
        <dbReference type="ARBA" id="ARBA00008175"/>
    </source>
</evidence>
<keyword evidence="7" id="KW-1185">Reference proteome</keyword>
<name>A0A6J2YG21_SITOR</name>
<dbReference type="OrthoDB" id="2335338at2759"/>
<dbReference type="Pfam" id="PF16546">
    <property type="entry name" value="SGTA_dimer"/>
    <property type="match status" value="1"/>
</dbReference>
<evidence type="ECO:0000313" key="8">
    <source>
        <dbReference type="RefSeq" id="XP_030762367.1"/>
    </source>
</evidence>
<feature type="compositionally biased region" description="Basic and acidic residues" evidence="5">
    <location>
        <begin position="309"/>
        <end position="324"/>
    </location>
</feature>
<dbReference type="PANTHER" id="PTHR45831:SF2">
    <property type="entry name" value="LD24721P"/>
    <property type="match status" value="1"/>
</dbReference>
<keyword evidence="3 4" id="KW-0802">TPR repeat</keyword>
<proteinExistence type="inferred from homology"/>
<gene>
    <name evidence="8" type="primary">LOC115887164</name>
</gene>
<feature type="region of interest" description="Disordered" evidence="5">
    <location>
        <begin position="291"/>
        <end position="324"/>
    </location>
</feature>
<dbReference type="AlphaFoldDB" id="A0A6J2YG21"/>
<feature type="domain" description="SGTA homodimerisation" evidence="6">
    <location>
        <begin position="5"/>
        <end position="55"/>
    </location>
</feature>
<comment type="similarity">
    <text evidence="1">Belongs to the SGT family.</text>
</comment>
<dbReference type="InterPro" id="IPR047150">
    <property type="entry name" value="SGT"/>
</dbReference>
<keyword evidence="2" id="KW-0677">Repeat</keyword>
<protein>
    <submittedName>
        <fullName evidence="8">Small glutamine-rich tetratricopeptide repeat-containing protein alpha-like</fullName>
    </submittedName>
</protein>
<dbReference type="KEGG" id="soy:115887164"/>
<dbReference type="RefSeq" id="XP_030762367.1">
    <property type="nucleotide sequence ID" value="XM_030906507.1"/>
</dbReference>
<dbReference type="PROSITE" id="PS50293">
    <property type="entry name" value="TPR_REGION"/>
    <property type="match status" value="2"/>
</dbReference>
<dbReference type="Gene3D" id="1.20.5.420">
    <property type="entry name" value="Immunoglobulin FC, subunit C"/>
    <property type="match status" value="1"/>
</dbReference>
<dbReference type="GO" id="GO:0016020">
    <property type="term" value="C:membrane"/>
    <property type="evidence" value="ECO:0007669"/>
    <property type="project" value="TreeGrafter"/>
</dbReference>
<dbReference type="Gene3D" id="1.25.40.10">
    <property type="entry name" value="Tetratricopeptide repeat domain"/>
    <property type="match status" value="1"/>
</dbReference>
<sequence length="324" mass="35773">MEPAKQILVSSVIGFLHDELNSPNLSEERKESIEVAIQCLETAFEVENLTHKEKVDLLSLINYKPKVEVTEETKIQAEVHKNKGNDFMKNSDYDQAAVEYTKAIELNPNNAVYYCNRAAAYTRLLKDNDAIVDCNQAIKLDPTYGKAYGRLGIAYSNLNKYDLALKAYQTALKYDPNNGMYETNLKVAEERLRANAESGGAPSGNRQMPDISQFLNNPNVINVANQILHDPNFFNLMSGMVNMSGAGGDANTSGEQPSAVQAILQAGEALHRVISEDPNFYNNIASNINVRRAQGTQENTNTTDSPSESGDHPPEKEHKDQGSA</sequence>
<dbReference type="GO" id="GO:0072380">
    <property type="term" value="C:TRC complex"/>
    <property type="evidence" value="ECO:0007669"/>
    <property type="project" value="TreeGrafter"/>
</dbReference>
<evidence type="ECO:0000256" key="3">
    <source>
        <dbReference type="ARBA" id="ARBA00022803"/>
    </source>
</evidence>
<dbReference type="Pfam" id="PF00515">
    <property type="entry name" value="TPR_1"/>
    <property type="match status" value="1"/>
</dbReference>
<reference evidence="8" key="1">
    <citation type="submission" date="2025-08" db="UniProtKB">
        <authorList>
            <consortium name="RefSeq"/>
        </authorList>
    </citation>
    <scope>IDENTIFICATION</scope>
    <source>
        <tissue evidence="8">Gonads</tissue>
    </source>
</reference>
<dbReference type="InParanoid" id="A0A6J2YG21"/>
<dbReference type="GO" id="GO:0006620">
    <property type="term" value="P:post-translational protein targeting to endoplasmic reticulum membrane"/>
    <property type="evidence" value="ECO:0007669"/>
    <property type="project" value="TreeGrafter"/>
</dbReference>
<dbReference type="PANTHER" id="PTHR45831">
    <property type="entry name" value="LD24721P"/>
    <property type="match status" value="1"/>
</dbReference>
<evidence type="ECO:0000259" key="6">
    <source>
        <dbReference type="Pfam" id="PF16546"/>
    </source>
</evidence>
<feature type="repeat" description="TPR" evidence="4">
    <location>
        <begin position="77"/>
        <end position="110"/>
    </location>
</feature>
<dbReference type="GeneID" id="115887164"/>